<feature type="region of interest" description="Disordered" evidence="3">
    <location>
        <begin position="433"/>
        <end position="456"/>
    </location>
</feature>
<dbReference type="InterPro" id="IPR039896">
    <property type="entry name" value="Red-like"/>
</dbReference>
<feature type="compositionally biased region" description="Acidic residues" evidence="3">
    <location>
        <begin position="357"/>
        <end position="366"/>
    </location>
</feature>
<comment type="subcellular location">
    <subcellularLocation>
        <location evidence="1">Nucleus</location>
    </subcellularLocation>
</comment>
<evidence type="ECO:0000256" key="1">
    <source>
        <dbReference type="ARBA" id="ARBA00004123"/>
    </source>
</evidence>
<dbReference type="InterPro" id="IPR012916">
    <property type="entry name" value="RED_N"/>
</dbReference>
<feature type="domain" description="RED-like N-terminal" evidence="4">
    <location>
        <begin position="59"/>
        <end position="165"/>
    </location>
</feature>
<keyword evidence="2" id="KW-0539">Nucleus</keyword>
<feature type="compositionally biased region" description="Basic and acidic residues" evidence="3">
    <location>
        <begin position="1"/>
        <end position="18"/>
    </location>
</feature>
<dbReference type="AlphaFoldDB" id="A0A2R6P0R4"/>
<accession>A0A2R6P0R4</accession>
<protein>
    <recommendedName>
        <fullName evidence="4">RED-like N-terminal domain-containing protein</fullName>
    </recommendedName>
</protein>
<feature type="compositionally biased region" description="Basic and acidic residues" evidence="3">
    <location>
        <begin position="61"/>
        <end position="79"/>
    </location>
</feature>
<dbReference type="Proteomes" id="UP000186601">
    <property type="component" value="Unassembled WGS sequence"/>
</dbReference>
<reference evidence="5 6" key="1">
    <citation type="submission" date="2018-02" db="EMBL/GenBank/DDBJ databases">
        <title>Genome sequence of the basidiomycete white-rot fungus Phlebia centrifuga.</title>
        <authorList>
            <person name="Granchi Z."/>
            <person name="Peng M."/>
            <person name="de Vries R.P."/>
            <person name="Hilden K."/>
            <person name="Makela M.R."/>
            <person name="Grigoriev I."/>
            <person name="Riley R."/>
        </authorList>
    </citation>
    <scope>NUCLEOTIDE SEQUENCE [LARGE SCALE GENOMIC DNA]</scope>
    <source>
        <strain evidence="5 6">FBCC195</strain>
    </source>
</reference>
<keyword evidence="6" id="KW-1185">Reference proteome</keyword>
<feature type="compositionally biased region" description="Basic and acidic residues" evidence="3">
    <location>
        <begin position="236"/>
        <end position="252"/>
    </location>
</feature>
<feature type="compositionally biased region" description="Acidic residues" evidence="3">
    <location>
        <begin position="276"/>
        <end position="304"/>
    </location>
</feature>
<feature type="compositionally biased region" description="Polar residues" evidence="3">
    <location>
        <begin position="22"/>
        <end position="36"/>
    </location>
</feature>
<dbReference type="STRING" id="98765.A0A2R6P0R4"/>
<dbReference type="Pfam" id="PF07808">
    <property type="entry name" value="RED_N"/>
    <property type="match status" value="1"/>
</dbReference>
<sequence>MSESGRLGEGRDLEESFRKLLQTPSSNRTPTSTATTWDHGKKAKTKKVDPSQPAFKPRSVKKAEDSYRDRASERRHGIAHDYAQVEALAEDFEKRNADKDRATVEEQRRYLGGDSEHTVLVKGLDFALLEQNKARASAATEDDDALEQVFQEASSGISKKRTREDIVRELKNKRQKSEAAEDVPAVKPDAPLEQAKKAGKFKPIGFKPIGLTEGTKKKKAKAKEGGAGAKMKKKKALTEGEPKQEGEPRSLKLNEGGEASTSKVPVKAVPEPVPEPLDEDFDIFADAEEYAGVDLGDDDESDPEPTEKDDKQSTPPVDVPAKGKWFETEDPEPGQLETLATPEVNLQSPSTPPPEREDGEEQEEEEAHVRLVPLASSSVPSIRDLLAMDAEVGKREQRKAKKEKRKGGLSAEGKIDRDYQKYAPPAVVRCIWADSSNGRSIDSKRTRTRKTVGNNT</sequence>
<evidence type="ECO:0000256" key="2">
    <source>
        <dbReference type="ARBA" id="ARBA00023242"/>
    </source>
</evidence>
<organism evidence="5 6">
    <name type="scientific">Hermanssonia centrifuga</name>
    <dbReference type="NCBI Taxonomy" id="98765"/>
    <lineage>
        <taxon>Eukaryota</taxon>
        <taxon>Fungi</taxon>
        <taxon>Dikarya</taxon>
        <taxon>Basidiomycota</taxon>
        <taxon>Agaricomycotina</taxon>
        <taxon>Agaricomycetes</taxon>
        <taxon>Polyporales</taxon>
        <taxon>Meruliaceae</taxon>
        <taxon>Hermanssonia</taxon>
    </lineage>
</organism>
<comment type="caution">
    <text evidence="5">The sequence shown here is derived from an EMBL/GenBank/DDBJ whole genome shotgun (WGS) entry which is preliminary data.</text>
</comment>
<evidence type="ECO:0000259" key="4">
    <source>
        <dbReference type="Pfam" id="PF07808"/>
    </source>
</evidence>
<dbReference type="PANTHER" id="PTHR12765">
    <property type="entry name" value="RED PROTEIN IK FACTOR CYTOKINE IK"/>
    <property type="match status" value="1"/>
</dbReference>
<feature type="region of interest" description="Disordered" evidence="3">
    <location>
        <begin position="393"/>
        <end position="413"/>
    </location>
</feature>
<gene>
    <name evidence="5" type="ORF">PHLCEN_2v6040</name>
</gene>
<feature type="compositionally biased region" description="Basic residues" evidence="3">
    <location>
        <begin position="396"/>
        <end position="407"/>
    </location>
</feature>
<dbReference type="GO" id="GO:0005634">
    <property type="term" value="C:nucleus"/>
    <property type="evidence" value="ECO:0007669"/>
    <property type="project" value="UniProtKB-SubCell"/>
</dbReference>
<evidence type="ECO:0000256" key="3">
    <source>
        <dbReference type="SAM" id="MobiDB-lite"/>
    </source>
</evidence>
<feature type="region of interest" description="Disordered" evidence="3">
    <location>
        <begin position="1"/>
        <end position="79"/>
    </location>
</feature>
<name>A0A2R6P0R4_9APHY</name>
<feature type="region of interest" description="Disordered" evidence="3">
    <location>
        <begin position="154"/>
        <end position="375"/>
    </location>
</feature>
<proteinExistence type="predicted"/>
<feature type="compositionally biased region" description="Basic and acidic residues" evidence="3">
    <location>
        <begin position="162"/>
        <end position="179"/>
    </location>
</feature>
<evidence type="ECO:0000313" key="5">
    <source>
        <dbReference type="EMBL" id="PSR82607.1"/>
    </source>
</evidence>
<dbReference type="OrthoDB" id="3366823at2759"/>
<dbReference type="EMBL" id="MLYV02000581">
    <property type="protein sequence ID" value="PSR82607.1"/>
    <property type="molecule type" value="Genomic_DNA"/>
</dbReference>
<evidence type="ECO:0000313" key="6">
    <source>
        <dbReference type="Proteomes" id="UP000186601"/>
    </source>
</evidence>